<keyword evidence="2" id="KW-0808">Transferase</keyword>
<dbReference type="Gene3D" id="2.160.10.10">
    <property type="entry name" value="Hexapeptide repeat proteins"/>
    <property type="match status" value="1"/>
</dbReference>
<dbReference type="InterPro" id="IPR011004">
    <property type="entry name" value="Trimer_LpxA-like_sf"/>
</dbReference>
<keyword evidence="4" id="KW-0012">Acyltransferase</keyword>
<comment type="similarity">
    <text evidence="1">Belongs to the transferase hexapeptide repeat family.</text>
</comment>
<dbReference type="Pfam" id="PF12464">
    <property type="entry name" value="Mac"/>
    <property type="match status" value="1"/>
</dbReference>
<sequence>MTHPSDTPASGTDVFDRMRAGELYRADDPEIERRQRAARRLAARWATAYTEDPEAARPLLSELLGSLGEGAELRPPLHLDYGSHLRIGARTFVNYGLTALDVADITIGADCQLGPHVQLLTPTQPLEPGPRREKWESARPITLGDNVWLGGSVLVLPGITIGENSVIGAGSVVTKDIPPNAVAVGNPARVVRTL</sequence>
<dbReference type="GO" id="GO:0016746">
    <property type="term" value="F:acyltransferase activity"/>
    <property type="evidence" value="ECO:0007669"/>
    <property type="project" value="UniProtKB-KW"/>
</dbReference>
<feature type="domain" description="Maltose/galactoside acetyltransferase" evidence="5">
    <location>
        <begin position="15"/>
        <end position="69"/>
    </location>
</feature>
<dbReference type="FunFam" id="2.160.10.10:FF:000025">
    <property type="entry name" value="Hexapeptide-repeat containing-acetyltransferase"/>
    <property type="match status" value="1"/>
</dbReference>
<dbReference type="PANTHER" id="PTHR23416">
    <property type="entry name" value="SIALIC ACID SYNTHASE-RELATED"/>
    <property type="match status" value="1"/>
</dbReference>
<dbReference type="PANTHER" id="PTHR23416:SF23">
    <property type="entry name" value="ACETYLTRANSFERASE C18B11.09C-RELATED"/>
    <property type="match status" value="1"/>
</dbReference>
<evidence type="ECO:0000259" key="5">
    <source>
        <dbReference type="SMART" id="SM01266"/>
    </source>
</evidence>
<dbReference type="AlphaFoldDB" id="A0ABD5ECP8"/>
<name>A0ABD5ECP8_9ACTN</name>
<dbReference type="RefSeq" id="WP_311677642.1">
    <property type="nucleotide sequence ID" value="NZ_JAVRER010000066.1"/>
</dbReference>
<dbReference type="InterPro" id="IPR018357">
    <property type="entry name" value="Hexapep_transf_CS"/>
</dbReference>
<keyword evidence="3" id="KW-0677">Repeat</keyword>
<gene>
    <name evidence="6" type="ORF">RM574_27230</name>
</gene>
<protein>
    <submittedName>
        <fullName evidence="6">Maltose acetyltransferase domain-containing protein</fullName>
    </submittedName>
</protein>
<dbReference type="Proteomes" id="UP001183607">
    <property type="component" value="Unassembled WGS sequence"/>
</dbReference>
<evidence type="ECO:0000313" key="7">
    <source>
        <dbReference type="Proteomes" id="UP001183607"/>
    </source>
</evidence>
<organism evidence="6 7">
    <name type="scientific">Streptomyces evansiae</name>
    <dbReference type="NCBI Taxonomy" id="3075535"/>
    <lineage>
        <taxon>Bacteria</taxon>
        <taxon>Bacillati</taxon>
        <taxon>Actinomycetota</taxon>
        <taxon>Actinomycetes</taxon>
        <taxon>Kitasatosporales</taxon>
        <taxon>Streptomycetaceae</taxon>
        <taxon>Streptomyces</taxon>
    </lineage>
</organism>
<comment type="caution">
    <text evidence="6">The sequence shown here is derived from an EMBL/GenBank/DDBJ whole genome shotgun (WGS) entry which is preliminary data.</text>
</comment>
<dbReference type="Pfam" id="PF00132">
    <property type="entry name" value="Hexapep"/>
    <property type="match status" value="1"/>
</dbReference>
<dbReference type="InterPro" id="IPR051159">
    <property type="entry name" value="Hexapeptide_acetyltransf"/>
</dbReference>
<dbReference type="CDD" id="cd03357">
    <property type="entry name" value="LbH_MAT_GAT"/>
    <property type="match status" value="1"/>
</dbReference>
<reference evidence="7" key="1">
    <citation type="submission" date="2023-07" db="EMBL/GenBank/DDBJ databases">
        <title>30 novel species of actinomycetes from the DSMZ collection.</title>
        <authorList>
            <person name="Nouioui I."/>
        </authorList>
    </citation>
    <scope>NUCLEOTIDE SEQUENCE [LARGE SCALE GENOMIC DNA]</scope>
    <source>
        <strain evidence="7">DSM 41982</strain>
    </source>
</reference>
<dbReference type="PROSITE" id="PS00101">
    <property type="entry name" value="HEXAPEP_TRANSFERASES"/>
    <property type="match status" value="1"/>
</dbReference>
<dbReference type="SUPFAM" id="SSF51161">
    <property type="entry name" value="Trimeric LpxA-like enzymes"/>
    <property type="match status" value="1"/>
</dbReference>
<evidence type="ECO:0000256" key="3">
    <source>
        <dbReference type="ARBA" id="ARBA00022737"/>
    </source>
</evidence>
<evidence type="ECO:0000313" key="6">
    <source>
        <dbReference type="EMBL" id="MDT0419179.1"/>
    </source>
</evidence>
<dbReference type="SMART" id="SM01266">
    <property type="entry name" value="Mac"/>
    <property type="match status" value="1"/>
</dbReference>
<proteinExistence type="inferred from homology"/>
<dbReference type="InterPro" id="IPR024688">
    <property type="entry name" value="Mac_dom"/>
</dbReference>
<evidence type="ECO:0000256" key="2">
    <source>
        <dbReference type="ARBA" id="ARBA00022679"/>
    </source>
</evidence>
<dbReference type="InterPro" id="IPR001451">
    <property type="entry name" value="Hexapep"/>
</dbReference>
<dbReference type="EMBL" id="JAVRER010000066">
    <property type="protein sequence ID" value="MDT0419179.1"/>
    <property type="molecule type" value="Genomic_DNA"/>
</dbReference>
<evidence type="ECO:0000256" key="1">
    <source>
        <dbReference type="ARBA" id="ARBA00007274"/>
    </source>
</evidence>
<accession>A0ABD5ECP8</accession>
<evidence type="ECO:0000256" key="4">
    <source>
        <dbReference type="ARBA" id="ARBA00023315"/>
    </source>
</evidence>